<feature type="domain" description="FAD-binding" evidence="2">
    <location>
        <begin position="18"/>
        <end position="356"/>
    </location>
</feature>
<evidence type="ECO:0000313" key="3">
    <source>
        <dbReference type="EMBL" id="GAA2093454.1"/>
    </source>
</evidence>
<dbReference type="Proteomes" id="UP001500897">
    <property type="component" value="Unassembled WGS sequence"/>
</dbReference>
<name>A0ABN2WJH8_9ACTN</name>
<dbReference type="InterPro" id="IPR002938">
    <property type="entry name" value="FAD-bd"/>
</dbReference>
<dbReference type="EMBL" id="BAAANS010000010">
    <property type="protein sequence ID" value="GAA2093454.1"/>
    <property type="molecule type" value="Genomic_DNA"/>
</dbReference>
<keyword evidence="1" id="KW-0560">Oxidoreductase</keyword>
<dbReference type="InterPro" id="IPR050631">
    <property type="entry name" value="PheA/TfdB_FAD_monoxygenase"/>
</dbReference>
<comment type="caution">
    <text evidence="3">The sequence shown here is derived from an EMBL/GenBank/DDBJ whole genome shotgun (WGS) entry which is preliminary data.</text>
</comment>
<reference evidence="3 4" key="1">
    <citation type="journal article" date="2019" name="Int. J. Syst. Evol. Microbiol.">
        <title>The Global Catalogue of Microorganisms (GCM) 10K type strain sequencing project: providing services to taxonomists for standard genome sequencing and annotation.</title>
        <authorList>
            <consortium name="The Broad Institute Genomics Platform"/>
            <consortium name="The Broad Institute Genome Sequencing Center for Infectious Disease"/>
            <person name="Wu L."/>
            <person name="Ma J."/>
        </authorList>
    </citation>
    <scope>NUCLEOTIDE SEQUENCE [LARGE SCALE GENOMIC DNA]</scope>
    <source>
        <strain evidence="3 4">JCM 14559</strain>
    </source>
</reference>
<protein>
    <submittedName>
        <fullName evidence="3">Bifunctional 3-(3-hydroxy-phenyl)propionate/3-hydroxycinnamic acid hydroxylase</fullName>
    </submittedName>
</protein>
<accession>A0ABN2WJH8</accession>
<gene>
    <name evidence="3" type="ORF">GCM10009759_20010</name>
</gene>
<organism evidence="3 4">
    <name type="scientific">Kitasatospora saccharophila</name>
    <dbReference type="NCBI Taxonomy" id="407973"/>
    <lineage>
        <taxon>Bacteria</taxon>
        <taxon>Bacillati</taxon>
        <taxon>Actinomycetota</taxon>
        <taxon>Actinomycetes</taxon>
        <taxon>Kitasatosporales</taxon>
        <taxon>Streptomycetaceae</taxon>
        <taxon>Kitasatospora</taxon>
    </lineage>
</organism>
<dbReference type="PANTHER" id="PTHR43476:SF3">
    <property type="entry name" value="FAD-BINDING MONOOXYGENASE"/>
    <property type="match status" value="1"/>
</dbReference>
<dbReference type="SUPFAM" id="SSF51905">
    <property type="entry name" value="FAD/NAD(P)-binding domain"/>
    <property type="match status" value="1"/>
</dbReference>
<sequence>MTNDRPAGCDVDEPHGCDTDVAVIGYGPTGLVGALTLAAKGARVTAFERDRDIYARARAVTVNDWTMRIFQELGLDERIEKVIEPQRALRWVTYGGQEVMRVEHPPSTLGTRNTRPRFYNIYQPAMEAELRRCGEELPGLDVRYGTEVTAVEQDAHGVTITARDRESGAETTTRARYAIAADGGSSATRKTLGIPMLGDTVETLWIVIDCKVKRWWPDRDFLTFWTDRERPVVDIALSAGNHRWEIPLKADETEADFATDEQVWPLLRALGVTPEDVDIHQYAFYRHHVRAAETWRRGRVFLAGDACHLMPPWAGAGMQTGMRDAHNLGWKLARVVDGTLDERWLDTYEAERRPSADFYTHLAVGLGRVIKQEATEEEVAAMNAVPANTVTPWEPPLTAPPVLAAGWLRGERGDASAVGRMLPQPVCGDTVGRMARLDDLLPDGFVLLGADLDPATLLTPGQKAQWDALGARYLAVRPRTAHTRGPDELVDLEDTLLPWLARYGARAVAVRPDKFVAAADRTDLTVPDLTVPDLTVPAL</sequence>
<dbReference type="InterPro" id="IPR036188">
    <property type="entry name" value="FAD/NAD-bd_sf"/>
</dbReference>
<dbReference type="RefSeq" id="WP_344551591.1">
    <property type="nucleotide sequence ID" value="NZ_BAAANS010000010.1"/>
</dbReference>
<dbReference type="Gene3D" id="3.50.50.60">
    <property type="entry name" value="FAD/NAD(P)-binding domain"/>
    <property type="match status" value="1"/>
</dbReference>
<evidence type="ECO:0000259" key="2">
    <source>
        <dbReference type="Pfam" id="PF01494"/>
    </source>
</evidence>
<keyword evidence="4" id="KW-1185">Reference proteome</keyword>
<dbReference type="NCBIfam" id="NF004829">
    <property type="entry name" value="PRK06183.1-3"/>
    <property type="match status" value="1"/>
</dbReference>
<evidence type="ECO:0000313" key="4">
    <source>
        <dbReference type="Proteomes" id="UP001500897"/>
    </source>
</evidence>
<dbReference type="PANTHER" id="PTHR43476">
    <property type="entry name" value="3-(3-HYDROXY-PHENYL)PROPIONATE/3-HYDROXYCINNAMIC ACID HYDROXYLASE"/>
    <property type="match status" value="1"/>
</dbReference>
<dbReference type="PRINTS" id="PR00420">
    <property type="entry name" value="RNGMNOXGNASE"/>
</dbReference>
<dbReference type="Pfam" id="PF01494">
    <property type="entry name" value="FAD_binding_3"/>
    <property type="match status" value="1"/>
</dbReference>
<proteinExistence type="predicted"/>
<dbReference type="Gene3D" id="3.30.9.10">
    <property type="entry name" value="D-Amino Acid Oxidase, subunit A, domain 2"/>
    <property type="match status" value="1"/>
</dbReference>
<evidence type="ECO:0000256" key="1">
    <source>
        <dbReference type="ARBA" id="ARBA00023002"/>
    </source>
</evidence>